<reference evidence="1 2" key="1">
    <citation type="journal article" date="2012" name="Genet. Mol. Biol.">
        <title>Analysis of 16S rRNA and mxaF genes revealing insights into Methylobacterium niche-specific plant association.</title>
        <authorList>
            <person name="Dourado M.N."/>
            <person name="Andreote F.D."/>
            <person name="Dini-Andreote F."/>
            <person name="Conti R."/>
            <person name="Araujo J.M."/>
            <person name="Araujo W.L."/>
        </authorList>
    </citation>
    <scope>NUCLEOTIDE SEQUENCE [LARGE SCALE GENOMIC DNA]</scope>
    <source>
        <strain evidence="1 2">SR1.6/4</strain>
    </source>
</reference>
<comment type="caution">
    <text evidence="1">The sequence shown here is derived from an EMBL/GenBank/DDBJ whole genome shotgun (WGS) entry which is preliminary data.</text>
</comment>
<evidence type="ECO:0000313" key="1">
    <source>
        <dbReference type="EMBL" id="MEE7459668.1"/>
    </source>
</evidence>
<dbReference type="Proteomes" id="UP001349262">
    <property type="component" value="Unassembled WGS sequence"/>
</dbReference>
<evidence type="ECO:0000313" key="2">
    <source>
        <dbReference type="Proteomes" id="UP001349262"/>
    </source>
</evidence>
<dbReference type="EMBL" id="MLBY01000005">
    <property type="protein sequence ID" value="MEE7459668.1"/>
    <property type="molecule type" value="Genomic_DNA"/>
</dbReference>
<protein>
    <submittedName>
        <fullName evidence="1">Uncharacterized protein</fullName>
    </submittedName>
</protein>
<accession>A0ABU7TH22</accession>
<keyword evidence="2" id="KW-1185">Reference proteome</keyword>
<sequence length="68" mass="7226">MLRFNSRLRYPLGVSLTCSGGEGQGLSLDPVKAWKIDKAVGPETKPSEANRDARLAAARRRMLAAGGG</sequence>
<organism evidence="1 2">
    <name type="scientific">Methylobacterium radiotolerans</name>
    <dbReference type="NCBI Taxonomy" id="31998"/>
    <lineage>
        <taxon>Bacteria</taxon>
        <taxon>Pseudomonadati</taxon>
        <taxon>Pseudomonadota</taxon>
        <taxon>Alphaproteobacteria</taxon>
        <taxon>Hyphomicrobiales</taxon>
        <taxon>Methylobacteriaceae</taxon>
        <taxon>Methylobacterium</taxon>
    </lineage>
</organism>
<gene>
    <name evidence="1" type="ORF">MRSR164_23680</name>
</gene>
<proteinExistence type="predicted"/>
<name>A0ABU7TH22_9HYPH</name>